<dbReference type="InterPro" id="IPR000297">
    <property type="entry name" value="PPIase_PpiC"/>
</dbReference>
<dbReference type="InterPro" id="IPR027304">
    <property type="entry name" value="Trigger_fact/SurA_dom_sf"/>
</dbReference>
<dbReference type="EMBL" id="LT907782">
    <property type="protein sequence ID" value="SNX59935.1"/>
    <property type="molecule type" value="Genomic_DNA"/>
</dbReference>
<dbReference type="GO" id="GO:0042277">
    <property type="term" value="F:peptide binding"/>
    <property type="evidence" value="ECO:0007669"/>
    <property type="project" value="InterPro"/>
</dbReference>
<gene>
    <name evidence="7" type="primary">surA</name>
    <name evidence="9" type="ORF">SAMN06296273_1385</name>
</gene>
<keyword evidence="1 7" id="KW-0732">Signal</keyword>
<sequence length="441" mass="50368">MHQKNDFWIFLILTIILIPAQITAQELAFVPEAKPINHIVAVVNEDVITRHELDEAIKTTISRMQQQGMQIPDRHILEEQVLESVITKRIQIQHAQEVGLSVAETELDETINRIAVDNQLTLPEFHTVLENDGISYNKFREEIREEMIIARLKEREVKHQVNVTEGEVDNFLQTQEASAVGDDEYRLAHIMILVPENMTADQIQQRAERAEMALTRLREGAEFSQIVSEFSDAADAKNGGIIEWRPISQMGPAFAQILEALQPGDITSIVQSPNGFHIFKLLGRRAQETPTVIIDQTHARHILIKINELTSENDGKLKILALKDRLDRGESFEEVARLYSEDASASSGGDLGWLSPGDTVPDFERVMNALLPGEISDPVRSQFGWHLIQVMERRTQDISLDRRRQTARQAIRTRKADVVIQDWLQQLRDQAYIEYRLDQEL</sequence>
<protein>
    <recommendedName>
        <fullName evidence="7">Chaperone SurA</fullName>
    </recommendedName>
    <alternativeName>
        <fullName evidence="7">Peptidyl-prolyl cis-trans isomerase SurA</fullName>
        <shortName evidence="7">PPIase SurA</shortName>
        <ecNumber evidence="7">5.2.1.8</ecNumber>
    </alternativeName>
    <alternativeName>
        <fullName evidence="7">Rotamase SurA</fullName>
    </alternativeName>
</protein>
<evidence type="ECO:0000313" key="9">
    <source>
        <dbReference type="EMBL" id="SNX59935.1"/>
    </source>
</evidence>
<feature type="domain" description="PpiC" evidence="8">
    <location>
        <begin position="182"/>
        <end position="283"/>
    </location>
</feature>
<dbReference type="Proteomes" id="UP000242498">
    <property type="component" value="Chromosome I"/>
</dbReference>
<dbReference type="GO" id="GO:0006457">
    <property type="term" value="P:protein folding"/>
    <property type="evidence" value="ECO:0007669"/>
    <property type="project" value="UniProtKB-UniRule"/>
</dbReference>
<evidence type="ECO:0000256" key="2">
    <source>
        <dbReference type="ARBA" id="ARBA00022737"/>
    </source>
</evidence>
<dbReference type="GO" id="GO:0043165">
    <property type="term" value="P:Gram-negative-bacterium-type cell outer membrane assembly"/>
    <property type="evidence" value="ECO:0007669"/>
    <property type="project" value="InterPro"/>
</dbReference>
<keyword evidence="4 7" id="KW-0697">Rotamase</keyword>
<dbReference type="PROSITE" id="PS50198">
    <property type="entry name" value="PPIC_PPIASE_2"/>
    <property type="match status" value="2"/>
</dbReference>
<evidence type="ECO:0000256" key="5">
    <source>
        <dbReference type="ARBA" id="ARBA00023186"/>
    </source>
</evidence>
<dbReference type="GO" id="GO:0003755">
    <property type="term" value="F:peptidyl-prolyl cis-trans isomerase activity"/>
    <property type="evidence" value="ECO:0007669"/>
    <property type="project" value="UniProtKB-UniRule"/>
</dbReference>
<dbReference type="HAMAP" id="MF_01183">
    <property type="entry name" value="Chaperone_SurA"/>
    <property type="match status" value="1"/>
</dbReference>
<dbReference type="InterPro" id="IPR046357">
    <property type="entry name" value="PPIase_dom_sf"/>
</dbReference>
<dbReference type="EC" id="5.2.1.8" evidence="7"/>
<dbReference type="GO" id="GO:0050821">
    <property type="term" value="P:protein stabilization"/>
    <property type="evidence" value="ECO:0007669"/>
    <property type="project" value="InterPro"/>
</dbReference>
<dbReference type="OrthoDB" id="14196at2"/>
<dbReference type="InterPro" id="IPR015391">
    <property type="entry name" value="SurA_N"/>
</dbReference>
<dbReference type="GO" id="GO:0030288">
    <property type="term" value="C:outer membrane-bounded periplasmic space"/>
    <property type="evidence" value="ECO:0007669"/>
    <property type="project" value="InterPro"/>
</dbReference>
<comment type="catalytic activity">
    <reaction evidence="7">
        <text>[protein]-peptidylproline (omega=180) = [protein]-peptidylproline (omega=0)</text>
        <dbReference type="Rhea" id="RHEA:16237"/>
        <dbReference type="Rhea" id="RHEA-COMP:10747"/>
        <dbReference type="Rhea" id="RHEA-COMP:10748"/>
        <dbReference type="ChEBI" id="CHEBI:83833"/>
        <dbReference type="ChEBI" id="CHEBI:83834"/>
        <dbReference type="EC" id="5.2.1.8"/>
    </reaction>
</comment>
<dbReference type="PROSITE" id="PS01096">
    <property type="entry name" value="PPIC_PPIASE_1"/>
    <property type="match status" value="1"/>
</dbReference>
<dbReference type="GO" id="GO:0051082">
    <property type="term" value="F:unfolded protein binding"/>
    <property type="evidence" value="ECO:0007669"/>
    <property type="project" value="UniProtKB-UniRule"/>
</dbReference>
<accession>A0A285BXX9</accession>
<feature type="domain" description="PpiC" evidence="8">
    <location>
        <begin position="294"/>
        <end position="392"/>
    </location>
</feature>
<keyword evidence="6 7" id="KW-0413">Isomerase</keyword>
<dbReference type="Pfam" id="PF00639">
    <property type="entry name" value="Rotamase"/>
    <property type="match status" value="1"/>
</dbReference>
<dbReference type="Pfam" id="PF13616">
    <property type="entry name" value="Rotamase_3"/>
    <property type="match status" value="1"/>
</dbReference>
<evidence type="ECO:0000259" key="8">
    <source>
        <dbReference type="PROSITE" id="PS50198"/>
    </source>
</evidence>
<dbReference type="Pfam" id="PF09312">
    <property type="entry name" value="SurA_N"/>
    <property type="match status" value="1"/>
</dbReference>
<dbReference type="Gene3D" id="1.10.4030.10">
    <property type="entry name" value="Porin chaperone SurA, peptide-binding domain"/>
    <property type="match status" value="1"/>
</dbReference>
<evidence type="ECO:0000313" key="10">
    <source>
        <dbReference type="Proteomes" id="UP000242498"/>
    </source>
</evidence>
<keyword evidence="2 7" id="KW-0677">Repeat</keyword>
<dbReference type="SUPFAM" id="SSF109998">
    <property type="entry name" value="Triger factor/SurA peptide-binding domain-like"/>
    <property type="match status" value="1"/>
</dbReference>
<dbReference type="Gene3D" id="3.10.50.40">
    <property type="match status" value="2"/>
</dbReference>
<keyword evidence="5 7" id="KW-0143">Chaperone</keyword>
<dbReference type="RefSeq" id="WP_096292617.1">
    <property type="nucleotide sequence ID" value="NZ_LT907782.1"/>
</dbReference>
<reference evidence="9 10" key="1">
    <citation type="submission" date="2017-08" db="EMBL/GenBank/DDBJ databases">
        <authorList>
            <person name="de Groot N.N."/>
        </authorList>
    </citation>
    <scope>NUCLEOTIDE SEQUENCE [LARGE SCALE GENOMIC DNA]</scope>
    <source>
        <strain evidence="9 10">Nm15</strain>
    </source>
</reference>
<comment type="domain">
    <text evidence="7">The PPIase activity resides only in the second parvulin domain. The N-terminal region and the C-terminal tail are necessary and sufficient for the chaperone activity of SurA. The PPIase activity is dispensable for SurA to function as a chaperone. The N-terminal region and the C-terminal tail are also required for porin recognition.</text>
</comment>
<comment type="subcellular location">
    <subcellularLocation>
        <location evidence="7">Periplasm</location>
    </subcellularLocation>
    <text evidence="7">Is capable of associating with the outer membrane.</text>
</comment>
<dbReference type="InterPro" id="IPR023034">
    <property type="entry name" value="PPIase_SurA"/>
</dbReference>
<dbReference type="AlphaFoldDB" id="A0A285BXX9"/>
<dbReference type="PANTHER" id="PTHR47637:SF1">
    <property type="entry name" value="CHAPERONE SURA"/>
    <property type="match status" value="1"/>
</dbReference>
<dbReference type="InterPro" id="IPR050280">
    <property type="entry name" value="OMP_Chaperone_SurA"/>
</dbReference>
<evidence type="ECO:0000256" key="7">
    <source>
        <dbReference type="HAMAP-Rule" id="MF_01183"/>
    </source>
</evidence>
<name>A0A285BXX9_9PROT</name>
<evidence type="ECO:0000256" key="6">
    <source>
        <dbReference type="ARBA" id="ARBA00023235"/>
    </source>
</evidence>
<comment type="function">
    <text evidence="7">Chaperone involved in the correct folding and assembly of outer membrane proteins. Recognizes specific patterns of aromatic residues and the orientation of their side chains, which are found more frequently in integral outer membrane proteins. May act in both early periplasmic and late outer membrane-associated steps of protein maturation.</text>
</comment>
<keyword evidence="3 7" id="KW-0574">Periplasm</keyword>
<organism evidence="9 10">
    <name type="scientific">Nitrosomonas ureae</name>
    <dbReference type="NCBI Taxonomy" id="44577"/>
    <lineage>
        <taxon>Bacteria</taxon>
        <taxon>Pseudomonadati</taxon>
        <taxon>Pseudomonadota</taxon>
        <taxon>Betaproteobacteria</taxon>
        <taxon>Nitrosomonadales</taxon>
        <taxon>Nitrosomonadaceae</taxon>
        <taxon>Nitrosomonas</taxon>
    </lineage>
</organism>
<evidence type="ECO:0000256" key="3">
    <source>
        <dbReference type="ARBA" id="ARBA00022764"/>
    </source>
</evidence>
<proteinExistence type="inferred from homology"/>
<evidence type="ECO:0000256" key="1">
    <source>
        <dbReference type="ARBA" id="ARBA00022729"/>
    </source>
</evidence>
<dbReference type="InterPro" id="IPR023058">
    <property type="entry name" value="PPIase_PpiC_CS"/>
</dbReference>
<dbReference type="PANTHER" id="PTHR47637">
    <property type="entry name" value="CHAPERONE SURA"/>
    <property type="match status" value="1"/>
</dbReference>
<dbReference type="SUPFAM" id="SSF54534">
    <property type="entry name" value="FKBP-like"/>
    <property type="match status" value="2"/>
</dbReference>
<evidence type="ECO:0000256" key="4">
    <source>
        <dbReference type="ARBA" id="ARBA00023110"/>
    </source>
</evidence>